<keyword evidence="3" id="KW-1185">Reference proteome</keyword>
<dbReference type="EMBL" id="JYDI01000136">
    <property type="protein sequence ID" value="KRY50972.1"/>
    <property type="molecule type" value="Genomic_DNA"/>
</dbReference>
<evidence type="ECO:0000313" key="2">
    <source>
        <dbReference type="EMBL" id="KRY50972.1"/>
    </source>
</evidence>
<organism evidence="2 3">
    <name type="scientific">Trichinella britovi</name>
    <name type="common">Parasitic roundworm</name>
    <dbReference type="NCBI Taxonomy" id="45882"/>
    <lineage>
        <taxon>Eukaryota</taxon>
        <taxon>Metazoa</taxon>
        <taxon>Ecdysozoa</taxon>
        <taxon>Nematoda</taxon>
        <taxon>Enoplea</taxon>
        <taxon>Dorylaimia</taxon>
        <taxon>Trichinellida</taxon>
        <taxon>Trichinellidae</taxon>
        <taxon>Trichinella</taxon>
    </lineage>
</organism>
<dbReference type="Proteomes" id="UP000054653">
    <property type="component" value="Unassembled WGS sequence"/>
</dbReference>
<dbReference type="AlphaFoldDB" id="A0A0V1CPN5"/>
<evidence type="ECO:0000256" key="1">
    <source>
        <dbReference type="SAM" id="MobiDB-lite"/>
    </source>
</evidence>
<reference evidence="2 3" key="1">
    <citation type="submission" date="2015-01" db="EMBL/GenBank/DDBJ databases">
        <title>Evolution of Trichinella species and genotypes.</title>
        <authorList>
            <person name="Korhonen P.K."/>
            <person name="Edoardo P."/>
            <person name="Giuseppe L.R."/>
            <person name="Gasser R.B."/>
        </authorList>
    </citation>
    <scope>NUCLEOTIDE SEQUENCE [LARGE SCALE GENOMIC DNA]</scope>
    <source>
        <strain evidence="2">ISS120</strain>
    </source>
</reference>
<accession>A0A0V1CPN5</accession>
<evidence type="ECO:0000313" key="3">
    <source>
        <dbReference type="Proteomes" id="UP000054653"/>
    </source>
</evidence>
<proteinExistence type="predicted"/>
<feature type="region of interest" description="Disordered" evidence="1">
    <location>
        <begin position="31"/>
        <end position="55"/>
    </location>
</feature>
<protein>
    <submittedName>
        <fullName evidence="2">Uncharacterized protein</fullName>
    </submittedName>
</protein>
<comment type="caution">
    <text evidence="2">The sequence shown here is derived from an EMBL/GenBank/DDBJ whole genome shotgun (WGS) entry which is preliminary data.</text>
</comment>
<gene>
    <name evidence="2" type="ORF">T03_274</name>
</gene>
<feature type="compositionally biased region" description="Basic and acidic residues" evidence="1">
    <location>
        <begin position="43"/>
        <end position="55"/>
    </location>
</feature>
<name>A0A0V1CPN5_TRIBR</name>
<sequence length="82" mass="9523">MTRVPSIASPSTLTDLAAFIYYDGRYSSTQDQDQRQLARSKTRGQDTLKSSKEKMKMKREYSKKIWLVRYEVKEAVSFACSM</sequence>